<evidence type="ECO:0000313" key="2">
    <source>
        <dbReference type="EMBL" id="GIO41530.1"/>
    </source>
</evidence>
<protein>
    <recommendedName>
        <fullName evidence="4">DUF4179 domain-containing protein</fullName>
    </recommendedName>
</protein>
<feature type="transmembrane region" description="Helical" evidence="1">
    <location>
        <begin position="48"/>
        <end position="70"/>
    </location>
</feature>
<comment type="caution">
    <text evidence="2">The sequence shown here is derived from an EMBL/GenBank/DDBJ whole genome shotgun (WGS) entry which is preliminary data.</text>
</comment>
<reference evidence="2" key="1">
    <citation type="submission" date="2021-03" db="EMBL/GenBank/DDBJ databases">
        <title>Antimicrobial resistance genes in bacteria isolated from Japanese honey, and their potential for conferring macrolide and lincosamide resistance in the American foulbrood pathogen Paenibacillus larvae.</title>
        <authorList>
            <person name="Okamoto M."/>
            <person name="Kumagai M."/>
            <person name="Kanamori H."/>
            <person name="Takamatsu D."/>
        </authorList>
    </citation>
    <scope>NUCLEOTIDE SEQUENCE</scope>
    <source>
        <strain evidence="2">J41TS4</strain>
    </source>
</reference>
<evidence type="ECO:0000313" key="3">
    <source>
        <dbReference type="Proteomes" id="UP000678895"/>
    </source>
</evidence>
<dbReference type="RefSeq" id="WP_301625756.1">
    <property type="nucleotide sequence ID" value="NZ_BORS01000003.1"/>
</dbReference>
<sequence>MEHLENFRLHEIKQEIEAASEQVAEERLHQAVAKGLDRAKKTSIKRRIGFQVGIMAGLLALTVFLLNYWGQDMKEQGNSSYESVVQGSLGDIPEYVLSQMTSDMEAAAEHGLYQPVNRSEQTGPYQVTVDGILADQQQIYLFITLANQSGKSTPMELSNYQFYDPKGDRSPRRITSPAFMSNDKYKTVQHLTYTLSFDESPAGLLVFSGNIQSSSSYEAESAFEISIEWNPDIYKNLQRTIALHQTEVIEGHSFTLNSLVLTPLATTLAVDTDPEAGTGIEGFINSKLILDRKQEGRFVHAIYPRNYEYRYAADDNLSLSRLIFNSIYYRDINEITFQASGITLSSRHAFEITIDTAKEQLIAAPSNFTLLSLKENNAQEVELQLRYSPPQPDNPDLEPLSFDFNRYFLDQEGNRHRFLSGDYLKRVAILKFDALSYPQPLTFTGNQIDREQIQHAMQWDFPFIEQ</sequence>
<accession>A0A920CJG2</accession>
<keyword evidence="1" id="KW-0812">Transmembrane</keyword>
<proteinExistence type="predicted"/>
<evidence type="ECO:0008006" key="4">
    <source>
        <dbReference type="Google" id="ProtNLM"/>
    </source>
</evidence>
<keyword evidence="1" id="KW-0472">Membrane</keyword>
<dbReference type="EMBL" id="BORS01000003">
    <property type="protein sequence ID" value="GIO41530.1"/>
    <property type="molecule type" value="Genomic_DNA"/>
</dbReference>
<keyword evidence="3" id="KW-1185">Reference proteome</keyword>
<evidence type="ECO:0000256" key="1">
    <source>
        <dbReference type="SAM" id="Phobius"/>
    </source>
</evidence>
<dbReference type="AlphaFoldDB" id="A0A920CJG2"/>
<name>A0A920CJG2_9BACL</name>
<gene>
    <name evidence="2" type="ORF">J41TS4_12880</name>
</gene>
<keyword evidence="1" id="KW-1133">Transmembrane helix</keyword>
<organism evidence="2 3">
    <name type="scientific">Paenibacillus apis</name>
    <dbReference type="NCBI Taxonomy" id="1792174"/>
    <lineage>
        <taxon>Bacteria</taxon>
        <taxon>Bacillati</taxon>
        <taxon>Bacillota</taxon>
        <taxon>Bacilli</taxon>
        <taxon>Bacillales</taxon>
        <taxon>Paenibacillaceae</taxon>
        <taxon>Paenibacillus</taxon>
    </lineage>
</organism>
<dbReference type="Proteomes" id="UP000678895">
    <property type="component" value="Unassembled WGS sequence"/>
</dbReference>